<dbReference type="InParanoid" id="E9EBP9"/>
<sequence>MQTLVYYLTTAMATGLFTAKPSKAYSVNGAEARDIPIETRHYWMRRANAALFEVTGNPCPTQAFGTVIVNHTAGGLGELVCIGANDVASGNPTLHGETAAITNCSAILTDPNGPYKLSGHEALKAWADLTLYTNAEPCPMCASAIRWSGFKELVFGTGIKSLRAYNWKMMTLPAKDLFKYTTELPTGRTTIAGGVLENETDPYFKWQYTRGTDCPPGCKRKGAKCASEVGSTAKSEQRDAAGVYWGWQKRGA</sequence>
<organism evidence="3">
    <name type="scientific">Metarhizium acridum (strain CQMa 102)</name>
    <dbReference type="NCBI Taxonomy" id="655827"/>
    <lineage>
        <taxon>Eukaryota</taxon>
        <taxon>Fungi</taxon>
        <taxon>Dikarya</taxon>
        <taxon>Ascomycota</taxon>
        <taxon>Pezizomycotina</taxon>
        <taxon>Sordariomycetes</taxon>
        <taxon>Hypocreomycetidae</taxon>
        <taxon>Hypocreales</taxon>
        <taxon>Clavicipitaceae</taxon>
        <taxon>Metarhizium</taxon>
    </lineage>
</organism>
<dbReference type="CDD" id="cd01285">
    <property type="entry name" value="nucleoside_deaminase"/>
    <property type="match status" value="1"/>
</dbReference>
<dbReference type="EMBL" id="GL698541">
    <property type="protein sequence ID" value="EFY86699.1"/>
    <property type="molecule type" value="Genomic_DNA"/>
</dbReference>
<proteinExistence type="predicted"/>
<protein>
    <submittedName>
        <fullName evidence="2">Nucleoside deaminase</fullName>
    </submittedName>
</protein>
<dbReference type="STRING" id="655827.E9EBP9"/>
<dbReference type="OMA" id="QGWGQIR"/>
<dbReference type="eggNOG" id="ENOG502S2HJ">
    <property type="taxonomic scope" value="Eukaryota"/>
</dbReference>
<evidence type="ECO:0000313" key="3">
    <source>
        <dbReference type="Proteomes" id="UP000002499"/>
    </source>
</evidence>
<dbReference type="PANTHER" id="PTHR11079">
    <property type="entry name" value="CYTOSINE DEAMINASE FAMILY MEMBER"/>
    <property type="match status" value="1"/>
</dbReference>
<keyword evidence="3" id="KW-1185">Reference proteome</keyword>
<dbReference type="SUPFAM" id="SSF53927">
    <property type="entry name" value="Cytidine deaminase-like"/>
    <property type="match status" value="1"/>
</dbReference>
<dbReference type="GeneID" id="19251608"/>
<reference evidence="2 3" key="1">
    <citation type="journal article" date="2011" name="PLoS Genet.">
        <title>Genome sequencing and comparative transcriptomics of the model entomopathogenic fungi Metarhizium anisopliae and M. acridum.</title>
        <authorList>
            <person name="Gao Q."/>
            <person name="Jin K."/>
            <person name="Ying S.H."/>
            <person name="Zhang Y."/>
            <person name="Xiao G."/>
            <person name="Shang Y."/>
            <person name="Duan Z."/>
            <person name="Hu X."/>
            <person name="Xie X.Q."/>
            <person name="Zhou G."/>
            <person name="Peng G."/>
            <person name="Luo Z."/>
            <person name="Huang W."/>
            <person name="Wang B."/>
            <person name="Fang W."/>
            <person name="Wang S."/>
            <person name="Zhong Y."/>
            <person name="Ma L.J."/>
            <person name="St Leger R.J."/>
            <person name="Zhao G.P."/>
            <person name="Pei Y."/>
            <person name="Feng M.G."/>
            <person name="Xia Y."/>
            <person name="Wang C."/>
        </authorList>
    </citation>
    <scope>NUCLEOTIDE SEQUENCE [LARGE SCALE GENOMIC DNA]</scope>
    <source>
        <strain evidence="2 3">CQMa 102</strain>
    </source>
</reference>
<dbReference type="InterPro" id="IPR002125">
    <property type="entry name" value="CMP_dCMP_dom"/>
</dbReference>
<dbReference type="OrthoDB" id="408702at2759"/>
<dbReference type="HOGENOM" id="CLU_025810_0_0_1"/>
<accession>E9EBP9</accession>
<gene>
    <name evidence="2" type="ORF">MAC_07297</name>
</gene>
<dbReference type="PANTHER" id="PTHR11079:SF203">
    <property type="entry name" value="CMP_DCMP-TYPE DEAMINASE DOMAIN-CONTAINING PROTEIN"/>
    <property type="match status" value="1"/>
</dbReference>
<dbReference type="Gene3D" id="3.40.140.10">
    <property type="entry name" value="Cytidine Deaminase, domain 2"/>
    <property type="match status" value="1"/>
</dbReference>
<name>E9EBP9_METAQ</name>
<feature type="domain" description="CMP/dCMP-type deaminase" evidence="1">
    <location>
        <begin position="38"/>
        <end position="183"/>
    </location>
</feature>
<dbReference type="PROSITE" id="PS51747">
    <property type="entry name" value="CYT_DCMP_DEAMINASES_2"/>
    <property type="match status" value="1"/>
</dbReference>
<dbReference type="Pfam" id="PF00383">
    <property type="entry name" value="dCMP_cyt_deam_1"/>
    <property type="match status" value="1"/>
</dbReference>
<dbReference type="AlphaFoldDB" id="E9EBP9"/>
<evidence type="ECO:0000259" key="1">
    <source>
        <dbReference type="PROSITE" id="PS51747"/>
    </source>
</evidence>
<dbReference type="KEGG" id="maw:19251608"/>
<dbReference type="InterPro" id="IPR016193">
    <property type="entry name" value="Cytidine_deaminase-like"/>
</dbReference>
<dbReference type="Proteomes" id="UP000002499">
    <property type="component" value="Unassembled WGS sequence"/>
</dbReference>
<evidence type="ECO:0000313" key="2">
    <source>
        <dbReference type="EMBL" id="EFY86699.1"/>
    </source>
</evidence>
<dbReference type="GO" id="GO:0002100">
    <property type="term" value="P:tRNA wobble adenosine to inosine editing"/>
    <property type="evidence" value="ECO:0007669"/>
    <property type="project" value="TreeGrafter"/>
</dbReference>
<dbReference type="GO" id="GO:0052717">
    <property type="term" value="F:tRNA-specific adenosine-34 deaminase activity"/>
    <property type="evidence" value="ECO:0007669"/>
    <property type="project" value="TreeGrafter"/>
</dbReference>